<keyword evidence="1" id="KW-0472">Membrane</keyword>
<keyword evidence="3" id="KW-1185">Reference proteome</keyword>
<keyword evidence="1" id="KW-1133">Transmembrane helix</keyword>
<dbReference type="EMBL" id="AHMT02000016">
    <property type="protein sequence ID" value="EQA63779.1"/>
    <property type="molecule type" value="Genomic_DNA"/>
</dbReference>
<dbReference type="AlphaFoldDB" id="V6I8X3"/>
<sequence length="42" mass="5033">MKHNLKSKQRLYSIFIVYLFISKTLAVTLGIYIFNFNYLSIM</sequence>
<reference evidence="2" key="1">
    <citation type="submission" date="2013-05" db="EMBL/GenBank/DDBJ databases">
        <authorList>
            <person name="Harkins D.M."/>
            <person name="Durkin A.S."/>
            <person name="Brinkac L.M."/>
            <person name="Haft D.H."/>
            <person name="Selengut J.D."/>
            <person name="Sanka R."/>
            <person name="DePew J."/>
            <person name="Purushe J."/>
            <person name="Hartskeerl R.A."/>
            <person name="Ahmed A."/>
            <person name="van der Linden H."/>
            <person name="Goris M.G.A."/>
            <person name="Vinetz J.M."/>
            <person name="Sutton G.G."/>
            <person name="Nierman W.C."/>
            <person name="Fouts D.E."/>
        </authorList>
    </citation>
    <scope>NUCLEOTIDE SEQUENCE [LARGE SCALE GENOMIC DNA]</scope>
    <source>
        <strain evidence="2">L 60</strain>
    </source>
</reference>
<protein>
    <submittedName>
        <fullName evidence="2">Uncharacterized protein</fullName>
    </submittedName>
</protein>
<accession>V6I8X3</accession>
<keyword evidence="1" id="KW-0812">Transmembrane</keyword>
<feature type="transmembrane region" description="Helical" evidence="1">
    <location>
        <begin position="12"/>
        <end position="34"/>
    </location>
</feature>
<proteinExistence type="predicted"/>
<organism evidence="2 3">
    <name type="scientific">Leptospira alexanderi serovar Manhao 3 str. L 60</name>
    <dbReference type="NCBI Taxonomy" id="1049759"/>
    <lineage>
        <taxon>Bacteria</taxon>
        <taxon>Pseudomonadati</taxon>
        <taxon>Spirochaetota</taxon>
        <taxon>Spirochaetia</taxon>
        <taxon>Leptospirales</taxon>
        <taxon>Leptospiraceae</taxon>
        <taxon>Leptospira</taxon>
    </lineage>
</organism>
<evidence type="ECO:0000313" key="3">
    <source>
        <dbReference type="Proteomes" id="UP000018747"/>
    </source>
</evidence>
<comment type="caution">
    <text evidence="2">The sequence shown here is derived from an EMBL/GenBank/DDBJ whole genome shotgun (WGS) entry which is preliminary data.</text>
</comment>
<gene>
    <name evidence="2" type="ORF">LEP1GSC062_3821</name>
</gene>
<name>V6I8X3_9LEPT</name>
<dbReference type="Proteomes" id="UP000018747">
    <property type="component" value="Unassembled WGS sequence"/>
</dbReference>
<evidence type="ECO:0000313" key="2">
    <source>
        <dbReference type="EMBL" id="EQA63779.1"/>
    </source>
</evidence>
<evidence type="ECO:0000256" key="1">
    <source>
        <dbReference type="SAM" id="Phobius"/>
    </source>
</evidence>